<evidence type="ECO:0000313" key="1">
    <source>
        <dbReference type="EMBL" id="TKV74047.1"/>
    </source>
</evidence>
<dbReference type="RefSeq" id="WP_137483025.1">
    <property type="nucleotide sequence ID" value="NZ_SZZP01000028.1"/>
</dbReference>
<proteinExistence type="predicted"/>
<name>A0A4U6RHZ5_BRAEL</name>
<reference evidence="1 2" key="1">
    <citation type="submission" date="2019-05" db="EMBL/GenBank/DDBJ databases">
        <title>Draft Genome of Bradyrhizobium elkanii strain SEMIA 938, Used in Commercial Inoculants for Lupinus spp. in Brazil.</title>
        <authorList>
            <person name="Hungria M."/>
            <person name="Delamuta J.R.M."/>
            <person name="Ribeiro R.A."/>
            <person name="Nogueira M.A."/>
        </authorList>
    </citation>
    <scope>NUCLEOTIDE SEQUENCE [LARGE SCALE GENOMIC DNA]</scope>
    <source>
        <strain evidence="1 2">Semia 938</strain>
    </source>
</reference>
<protein>
    <submittedName>
        <fullName evidence="1">Uncharacterized protein</fullName>
    </submittedName>
</protein>
<gene>
    <name evidence="1" type="ORF">FDV58_34150</name>
</gene>
<dbReference type="EMBL" id="SZZP01000028">
    <property type="protein sequence ID" value="TKV74047.1"/>
    <property type="molecule type" value="Genomic_DNA"/>
</dbReference>
<organism evidence="1 2">
    <name type="scientific">Bradyrhizobium elkanii</name>
    <dbReference type="NCBI Taxonomy" id="29448"/>
    <lineage>
        <taxon>Bacteria</taxon>
        <taxon>Pseudomonadati</taxon>
        <taxon>Pseudomonadota</taxon>
        <taxon>Alphaproteobacteria</taxon>
        <taxon>Hyphomicrobiales</taxon>
        <taxon>Nitrobacteraceae</taxon>
        <taxon>Bradyrhizobium</taxon>
    </lineage>
</organism>
<dbReference type="Proteomes" id="UP000305095">
    <property type="component" value="Unassembled WGS sequence"/>
</dbReference>
<accession>A0A4U6RHZ5</accession>
<comment type="caution">
    <text evidence="1">The sequence shown here is derived from an EMBL/GenBank/DDBJ whole genome shotgun (WGS) entry which is preliminary data.</text>
</comment>
<sequence>MKSAAGNPNEALPSVVAIRERRLSSENIYPHQYRFGCIRISKLVLVGFAPCLPKDTPRVIGPVNTCLLAGRCSGCDAENLVLNDEIQVIELLFGGVAVSKDSRGRPSVLCGPNHR</sequence>
<dbReference type="AlphaFoldDB" id="A0A4U6RHZ5"/>
<evidence type="ECO:0000313" key="2">
    <source>
        <dbReference type="Proteomes" id="UP000305095"/>
    </source>
</evidence>